<organism evidence="2 3">
    <name type="scientific">Lachnoanaerobaculum saburreum DSM 3986</name>
    <dbReference type="NCBI Taxonomy" id="887325"/>
    <lineage>
        <taxon>Bacteria</taxon>
        <taxon>Bacillati</taxon>
        <taxon>Bacillota</taxon>
        <taxon>Clostridia</taxon>
        <taxon>Lachnospirales</taxon>
        <taxon>Lachnospiraceae</taxon>
        <taxon>Lachnoanaerobaculum</taxon>
    </lineage>
</organism>
<name>E6LQK3_9FIRM</name>
<evidence type="ECO:0000313" key="2">
    <source>
        <dbReference type="EMBL" id="EFU75878.1"/>
    </source>
</evidence>
<dbReference type="eggNOG" id="COG2461">
    <property type="taxonomic scope" value="Bacteria"/>
</dbReference>
<dbReference type="Pfam" id="PF08984">
    <property type="entry name" value="DUF1858"/>
    <property type="match status" value="1"/>
</dbReference>
<dbReference type="Proteomes" id="UP000003434">
    <property type="component" value="Unassembled WGS sequence"/>
</dbReference>
<dbReference type="Gene3D" id="1.10.3910.10">
    <property type="entry name" value="SP0561-like"/>
    <property type="match status" value="1"/>
</dbReference>
<sequence length="86" mass="9777">MGKKENDMSKILDLNKPVFELAKEYPDFVDIFASLGFADIKNPAMLNSMGRIITINKGSEMKGIPLEKIKEVFKEHGYEIAEDKKK</sequence>
<evidence type="ECO:0000259" key="1">
    <source>
        <dbReference type="Pfam" id="PF08984"/>
    </source>
</evidence>
<dbReference type="SUPFAM" id="SSF140683">
    <property type="entry name" value="SP0561-like"/>
    <property type="match status" value="1"/>
</dbReference>
<protein>
    <recommendedName>
        <fullName evidence="1">DUF1858 domain-containing protein</fullName>
    </recommendedName>
</protein>
<feature type="domain" description="DUF1858" evidence="1">
    <location>
        <begin position="13"/>
        <end position="69"/>
    </location>
</feature>
<dbReference type="EMBL" id="AEPW01000087">
    <property type="protein sequence ID" value="EFU75878.1"/>
    <property type="molecule type" value="Genomic_DNA"/>
</dbReference>
<comment type="caution">
    <text evidence="2">The sequence shown here is derived from an EMBL/GenBank/DDBJ whole genome shotgun (WGS) entry which is preliminary data.</text>
</comment>
<dbReference type="InterPro" id="IPR038062">
    <property type="entry name" value="ScdA-like_N_sf"/>
</dbReference>
<evidence type="ECO:0000313" key="3">
    <source>
        <dbReference type="Proteomes" id="UP000003434"/>
    </source>
</evidence>
<reference evidence="2 3" key="1">
    <citation type="submission" date="2010-12" db="EMBL/GenBank/DDBJ databases">
        <authorList>
            <person name="Muzny D."/>
            <person name="Qin X."/>
            <person name="Deng J."/>
            <person name="Jiang H."/>
            <person name="Liu Y."/>
            <person name="Qu J."/>
            <person name="Song X.-Z."/>
            <person name="Zhang L."/>
            <person name="Thornton R."/>
            <person name="Coyle M."/>
            <person name="Francisco L."/>
            <person name="Jackson L."/>
            <person name="Javaid M."/>
            <person name="Korchina V."/>
            <person name="Kovar C."/>
            <person name="Mata R."/>
            <person name="Mathew T."/>
            <person name="Ngo R."/>
            <person name="Nguyen L."/>
            <person name="Nguyen N."/>
            <person name="Okwuonu G."/>
            <person name="Ongeri F."/>
            <person name="Pham C."/>
            <person name="Simmons D."/>
            <person name="Wilczek-Boney K."/>
            <person name="Hale W."/>
            <person name="Jakkamsetti A."/>
            <person name="Pham P."/>
            <person name="Ruth R."/>
            <person name="San Lucas F."/>
            <person name="Warren J."/>
            <person name="Zhang J."/>
            <person name="Zhao Z."/>
            <person name="Zhou C."/>
            <person name="Zhu D."/>
            <person name="Lee S."/>
            <person name="Bess C."/>
            <person name="Blankenburg K."/>
            <person name="Forbes L."/>
            <person name="Fu Q."/>
            <person name="Gubbala S."/>
            <person name="Hirani K."/>
            <person name="Jayaseelan J.C."/>
            <person name="Lara F."/>
            <person name="Munidasa M."/>
            <person name="Palculict T."/>
            <person name="Patil S."/>
            <person name="Pu L.-L."/>
            <person name="Saada N."/>
            <person name="Tang L."/>
            <person name="Weissenberger G."/>
            <person name="Zhu Y."/>
            <person name="Hemphill L."/>
            <person name="Shang Y."/>
            <person name="Youmans B."/>
            <person name="Ayvaz T."/>
            <person name="Ross M."/>
            <person name="Santibanez J."/>
            <person name="Aqrawi P."/>
            <person name="Gross S."/>
            <person name="Joshi V."/>
            <person name="Fowler G."/>
            <person name="Nazareth L."/>
            <person name="Reid J."/>
            <person name="Worley K."/>
            <person name="Petrosino J."/>
            <person name="Highlander S."/>
            <person name="Gibbs R."/>
        </authorList>
    </citation>
    <scope>NUCLEOTIDE SEQUENCE [LARGE SCALE GENOMIC DNA]</scope>
    <source>
        <strain evidence="2 3">DSM 3986</strain>
    </source>
</reference>
<gene>
    <name evidence="2" type="ORF">HMPREF0381_2238</name>
</gene>
<dbReference type="HOGENOM" id="CLU_188488_1_0_9"/>
<dbReference type="AlphaFoldDB" id="E6LQK3"/>
<accession>E6LQK3</accession>
<proteinExistence type="predicted"/>
<dbReference type="InterPro" id="IPR015077">
    <property type="entry name" value="DUF1858"/>
</dbReference>